<dbReference type="OrthoDB" id="1669814at2759"/>
<dbReference type="CDD" id="cd05233">
    <property type="entry name" value="SDR_c"/>
    <property type="match status" value="1"/>
</dbReference>
<dbReference type="PANTHER" id="PTHR42760:SF45">
    <property type="entry name" value="SHORT CHAIN DEHYDROGENASE_REDUCTASE FAMILY PROTEIN, PUTATIVE (AFU_ORTHOLOGUE AFUA_3G09150)-RELATED"/>
    <property type="match status" value="1"/>
</dbReference>
<dbReference type="SUPFAM" id="SSF51735">
    <property type="entry name" value="NAD(P)-binding Rossmann-fold domains"/>
    <property type="match status" value="1"/>
</dbReference>
<dbReference type="InterPro" id="IPR036291">
    <property type="entry name" value="NAD(P)-bd_dom_sf"/>
</dbReference>
<gene>
    <name evidence="3" type="ORF">M501DRAFT_1023599</name>
</gene>
<evidence type="ECO:0000313" key="3">
    <source>
        <dbReference type="EMBL" id="KAF2840324.1"/>
    </source>
</evidence>
<keyword evidence="2" id="KW-0521">NADP</keyword>
<dbReference type="PRINTS" id="PR00080">
    <property type="entry name" value="SDRFAMILY"/>
</dbReference>
<dbReference type="PRINTS" id="PR00081">
    <property type="entry name" value="GDHRDH"/>
</dbReference>
<proteinExistence type="inferred from homology"/>
<evidence type="ECO:0000256" key="1">
    <source>
        <dbReference type="ARBA" id="ARBA00006484"/>
    </source>
</evidence>
<accession>A0A9P4SD84</accession>
<dbReference type="Pfam" id="PF13561">
    <property type="entry name" value="adh_short_C2"/>
    <property type="match status" value="1"/>
</dbReference>
<sequence length="252" mass="26902">MSSDSLVDKVVVITGAASGMGLETSKLLASKGVKVSMADIQEGPLNEAAAAIRKEGGKVIATVVDVRDRNQCEEWISTTVEKFGKLDGAANLAGVIGKNINVKYIQDIDDDDWDFLFAVNTKGVMNCLRAQIPHFNDNGSIVNAASVAGLIGFPRNSAYVASKHAVVGLTKAAAKELGPRQIRVNCFAPGPIETPMFRQSASIRGNEMSLDHIALRRKGRPIEVAYLIEWLLSPGSSFITGTVQTIDGGWVC</sequence>
<protein>
    <submittedName>
        <fullName evidence="3">NAD(P)-binding protein</fullName>
    </submittedName>
</protein>
<dbReference type="InterPro" id="IPR020904">
    <property type="entry name" value="Sc_DH/Rdtase_CS"/>
</dbReference>
<comment type="caution">
    <text evidence="3">The sequence shown here is derived from an EMBL/GenBank/DDBJ whole genome shotgun (WGS) entry which is preliminary data.</text>
</comment>
<comment type="similarity">
    <text evidence="1">Belongs to the short-chain dehydrogenases/reductases (SDR) family.</text>
</comment>
<keyword evidence="4" id="KW-1185">Reference proteome</keyword>
<dbReference type="FunFam" id="3.40.50.720:FF:000084">
    <property type="entry name" value="Short-chain dehydrogenase reductase"/>
    <property type="match status" value="1"/>
</dbReference>
<dbReference type="Gene3D" id="3.40.50.720">
    <property type="entry name" value="NAD(P)-binding Rossmann-like Domain"/>
    <property type="match status" value="1"/>
</dbReference>
<dbReference type="GO" id="GO:0016616">
    <property type="term" value="F:oxidoreductase activity, acting on the CH-OH group of donors, NAD or NADP as acceptor"/>
    <property type="evidence" value="ECO:0007669"/>
    <property type="project" value="TreeGrafter"/>
</dbReference>
<dbReference type="Proteomes" id="UP000799429">
    <property type="component" value="Unassembled WGS sequence"/>
</dbReference>
<dbReference type="GO" id="GO:0006633">
    <property type="term" value="P:fatty acid biosynthetic process"/>
    <property type="evidence" value="ECO:0007669"/>
    <property type="project" value="TreeGrafter"/>
</dbReference>
<dbReference type="PROSITE" id="PS00061">
    <property type="entry name" value="ADH_SHORT"/>
    <property type="match status" value="1"/>
</dbReference>
<evidence type="ECO:0000313" key="4">
    <source>
        <dbReference type="Proteomes" id="UP000799429"/>
    </source>
</evidence>
<dbReference type="PANTHER" id="PTHR42760">
    <property type="entry name" value="SHORT-CHAIN DEHYDROGENASES/REDUCTASES FAMILY MEMBER"/>
    <property type="match status" value="1"/>
</dbReference>
<reference evidence="3" key="1">
    <citation type="journal article" date="2020" name="Stud. Mycol.">
        <title>101 Dothideomycetes genomes: a test case for predicting lifestyles and emergence of pathogens.</title>
        <authorList>
            <person name="Haridas S."/>
            <person name="Albert R."/>
            <person name="Binder M."/>
            <person name="Bloem J."/>
            <person name="Labutti K."/>
            <person name="Salamov A."/>
            <person name="Andreopoulos B."/>
            <person name="Baker S."/>
            <person name="Barry K."/>
            <person name="Bills G."/>
            <person name="Bluhm B."/>
            <person name="Cannon C."/>
            <person name="Castanera R."/>
            <person name="Culley D."/>
            <person name="Daum C."/>
            <person name="Ezra D."/>
            <person name="Gonzalez J."/>
            <person name="Henrissat B."/>
            <person name="Kuo A."/>
            <person name="Liang C."/>
            <person name="Lipzen A."/>
            <person name="Lutzoni F."/>
            <person name="Magnuson J."/>
            <person name="Mondo S."/>
            <person name="Nolan M."/>
            <person name="Ohm R."/>
            <person name="Pangilinan J."/>
            <person name="Park H.-J."/>
            <person name="Ramirez L."/>
            <person name="Alfaro M."/>
            <person name="Sun H."/>
            <person name="Tritt A."/>
            <person name="Yoshinaga Y."/>
            <person name="Zwiers L.-H."/>
            <person name="Turgeon B."/>
            <person name="Goodwin S."/>
            <person name="Spatafora J."/>
            <person name="Crous P."/>
            <person name="Grigoriev I."/>
        </authorList>
    </citation>
    <scope>NUCLEOTIDE SEQUENCE</scope>
    <source>
        <strain evidence="3">CBS 101060</strain>
    </source>
</reference>
<organism evidence="3 4">
    <name type="scientific">Patellaria atrata CBS 101060</name>
    <dbReference type="NCBI Taxonomy" id="1346257"/>
    <lineage>
        <taxon>Eukaryota</taxon>
        <taxon>Fungi</taxon>
        <taxon>Dikarya</taxon>
        <taxon>Ascomycota</taxon>
        <taxon>Pezizomycotina</taxon>
        <taxon>Dothideomycetes</taxon>
        <taxon>Dothideomycetes incertae sedis</taxon>
        <taxon>Patellariales</taxon>
        <taxon>Patellariaceae</taxon>
        <taxon>Patellaria</taxon>
    </lineage>
</organism>
<name>A0A9P4SD84_9PEZI</name>
<evidence type="ECO:0000256" key="2">
    <source>
        <dbReference type="ARBA" id="ARBA00022857"/>
    </source>
</evidence>
<dbReference type="InterPro" id="IPR002347">
    <property type="entry name" value="SDR_fam"/>
</dbReference>
<dbReference type="EMBL" id="MU006093">
    <property type="protein sequence ID" value="KAF2840324.1"/>
    <property type="molecule type" value="Genomic_DNA"/>
</dbReference>
<dbReference type="GO" id="GO:0048038">
    <property type="term" value="F:quinone binding"/>
    <property type="evidence" value="ECO:0007669"/>
    <property type="project" value="TreeGrafter"/>
</dbReference>
<dbReference type="AlphaFoldDB" id="A0A9P4SD84"/>